<dbReference type="InterPro" id="IPR013097">
    <property type="entry name" value="Dabb"/>
</dbReference>
<keyword evidence="4" id="KW-1185">Reference proteome</keyword>
<dbReference type="AlphaFoldDB" id="A0ABD3AF53"/>
<dbReference type="Gene3D" id="3.30.70.100">
    <property type="match status" value="1"/>
</dbReference>
<evidence type="ECO:0000256" key="1">
    <source>
        <dbReference type="ARBA" id="ARBA00011738"/>
    </source>
</evidence>
<dbReference type="Pfam" id="PF07876">
    <property type="entry name" value="Dabb"/>
    <property type="match status" value="1"/>
</dbReference>
<organism evidence="3 4">
    <name type="scientific">Cinchona calisaya</name>
    <dbReference type="NCBI Taxonomy" id="153742"/>
    <lineage>
        <taxon>Eukaryota</taxon>
        <taxon>Viridiplantae</taxon>
        <taxon>Streptophyta</taxon>
        <taxon>Embryophyta</taxon>
        <taxon>Tracheophyta</taxon>
        <taxon>Spermatophyta</taxon>
        <taxon>Magnoliopsida</taxon>
        <taxon>eudicotyledons</taxon>
        <taxon>Gunneridae</taxon>
        <taxon>Pentapetalae</taxon>
        <taxon>asterids</taxon>
        <taxon>lamiids</taxon>
        <taxon>Gentianales</taxon>
        <taxon>Rubiaceae</taxon>
        <taxon>Cinchonoideae</taxon>
        <taxon>Cinchoneae</taxon>
        <taxon>Cinchona</taxon>
    </lineage>
</organism>
<dbReference type="SMART" id="SM00886">
    <property type="entry name" value="Dabb"/>
    <property type="match status" value="1"/>
</dbReference>
<dbReference type="PROSITE" id="PS51502">
    <property type="entry name" value="S_R_A_B_BARREL"/>
    <property type="match status" value="1"/>
</dbReference>
<evidence type="ECO:0000313" key="4">
    <source>
        <dbReference type="Proteomes" id="UP001630127"/>
    </source>
</evidence>
<evidence type="ECO:0000313" key="3">
    <source>
        <dbReference type="EMBL" id="KAL3530421.1"/>
    </source>
</evidence>
<dbReference type="PANTHER" id="PTHR33178">
    <property type="match status" value="1"/>
</dbReference>
<proteinExistence type="predicted"/>
<dbReference type="Proteomes" id="UP001630127">
    <property type="component" value="Unassembled WGS sequence"/>
</dbReference>
<comment type="caution">
    <text evidence="3">The sequence shown here is derived from an EMBL/GenBank/DDBJ whole genome shotgun (WGS) entry which is preliminary data.</text>
</comment>
<dbReference type="SUPFAM" id="SSF54909">
    <property type="entry name" value="Dimeric alpha+beta barrel"/>
    <property type="match status" value="1"/>
</dbReference>
<dbReference type="InterPro" id="IPR011008">
    <property type="entry name" value="Dimeric_a/b-barrel"/>
</dbReference>
<gene>
    <name evidence="3" type="ORF">ACH5RR_009743</name>
</gene>
<dbReference type="InterPro" id="IPR044662">
    <property type="entry name" value="HS1/DABB1-like"/>
</dbReference>
<reference evidence="3 4" key="1">
    <citation type="submission" date="2024-11" db="EMBL/GenBank/DDBJ databases">
        <title>A near-complete genome assembly of Cinchona calisaya.</title>
        <authorList>
            <person name="Lian D.C."/>
            <person name="Zhao X.W."/>
            <person name="Wei L."/>
        </authorList>
    </citation>
    <scope>NUCLEOTIDE SEQUENCE [LARGE SCALE GENOMIC DNA]</scope>
    <source>
        <tissue evidence="3">Nenye</tissue>
    </source>
</reference>
<dbReference type="EMBL" id="JBJUIK010000004">
    <property type="protein sequence ID" value="KAL3530421.1"/>
    <property type="molecule type" value="Genomic_DNA"/>
</dbReference>
<accession>A0ABD3AF53</accession>
<sequence length="171" mass="18936">MAEFKHLVLVKFKKEVVVEDILKGMEKLVLETDSVKSLVCGQDIESQQILRQGFTHAFLMTFNSKEDFTAFLGHPNPVEFSSTFSTAIENAVLLDFPVVTFCVSLVAQSFYIGLVDLKQARDHYGDWPSGFSRHISFGTSDNAANAEAWPLRDGSSLAIQLNCGAGLQMHC</sequence>
<comment type="subunit">
    <text evidence="1">Homodimer.</text>
</comment>
<evidence type="ECO:0000259" key="2">
    <source>
        <dbReference type="PROSITE" id="PS51502"/>
    </source>
</evidence>
<feature type="domain" description="Stress-response A/B barrel" evidence="2">
    <location>
        <begin position="4"/>
        <end position="96"/>
    </location>
</feature>
<protein>
    <recommendedName>
        <fullName evidence="2">Stress-response A/B barrel domain-containing protein</fullName>
    </recommendedName>
</protein>
<dbReference type="PANTHER" id="PTHR33178:SF4">
    <property type="entry name" value="EXPRESSED PROTEIN"/>
    <property type="match status" value="1"/>
</dbReference>
<name>A0ABD3AF53_9GENT</name>